<dbReference type="Proteomes" id="UP000053260">
    <property type="component" value="Unassembled WGS sequence"/>
</dbReference>
<reference evidence="1 2" key="1">
    <citation type="submission" date="2015-10" db="EMBL/GenBank/DDBJ databases">
        <title>Draft genome sequence of Streptomyces sp. RV15, isolated from a marine sponge.</title>
        <authorList>
            <person name="Ruckert C."/>
            <person name="Abdelmohsen U.R."/>
            <person name="Winkler A."/>
            <person name="Hentschel U."/>
            <person name="Kalinowski J."/>
            <person name="Kampfer P."/>
            <person name="Glaeser S."/>
        </authorList>
    </citation>
    <scope>NUCLEOTIDE SEQUENCE [LARGE SCALE GENOMIC DNA]</scope>
    <source>
        <strain evidence="1 2">RV15</strain>
    </source>
</reference>
<evidence type="ECO:0000313" key="2">
    <source>
        <dbReference type="Proteomes" id="UP000053260"/>
    </source>
</evidence>
<comment type="caution">
    <text evidence="1">The sequence shown here is derived from an EMBL/GenBank/DDBJ whole genome shotgun (WGS) entry which is preliminary data.</text>
</comment>
<proteinExistence type="predicted"/>
<organism evidence="1 2">
    <name type="scientific">Streptomyces dysideae</name>
    <dbReference type="NCBI Taxonomy" id="909626"/>
    <lineage>
        <taxon>Bacteria</taxon>
        <taxon>Bacillati</taxon>
        <taxon>Actinomycetota</taxon>
        <taxon>Actinomycetes</taxon>
        <taxon>Kitasatosporales</taxon>
        <taxon>Streptomycetaceae</taxon>
        <taxon>Streptomyces</taxon>
    </lineage>
</organism>
<accession>A0A101UV47</accession>
<keyword evidence="2" id="KW-1185">Reference proteome</keyword>
<dbReference type="AlphaFoldDB" id="A0A101UV47"/>
<evidence type="ECO:0000313" key="1">
    <source>
        <dbReference type="EMBL" id="KUO17351.1"/>
    </source>
</evidence>
<gene>
    <name evidence="1" type="ORF">AQJ91_31335</name>
</gene>
<protein>
    <submittedName>
        <fullName evidence="1">Uncharacterized protein</fullName>
    </submittedName>
</protein>
<name>A0A101UV47_9ACTN</name>
<sequence>MHDVQAGACQQLGVEGYGVLAEEPYELATACLHVEHVGQRFVAQPNGLYVVEFQIAQSVERQLQGVCDGLQLGLVQRRLACLARRTLHELSGELA</sequence>
<dbReference type="EMBL" id="LMXB01000076">
    <property type="protein sequence ID" value="KUO17351.1"/>
    <property type="molecule type" value="Genomic_DNA"/>
</dbReference>